<dbReference type="GO" id="GO:0016705">
    <property type="term" value="F:oxidoreductase activity, acting on paired donors, with incorporation or reduction of molecular oxygen"/>
    <property type="evidence" value="ECO:0007669"/>
    <property type="project" value="InterPro"/>
</dbReference>
<dbReference type="OrthoDB" id="3945418at2759"/>
<dbReference type="SUPFAM" id="SSF48264">
    <property type="entry name" value="Cytochrome P450"/>
    <property type="match status" value="1"/>
</dbReference>
<evidence type="ECO:0000256" key="2">
    <source>
        <dbReference type="ARBA" id="ARBA00022617"/>
    </source>
</evidence>
<comment type="caution">
    <text evidence="8">The sequence shown here is derived from an EMBL/GenBank/DDBJ whole genome shotgun (WGS) entry which is preliminary data.</text>
</comment>
<dbReference type="GeneID" id="37057292"/>
<accession>A0A317VGQ2</accession>
<dbReference type="PRINTS" id="PR00359">
    <property type="entry name" value="BP450"/>
</dbReference>
<name>A0A317VGQ2_ASPEC</name>
<dbReference type="InterPro" id="IPR002397">
    <property type="entry name" value="Cyt_P450_B"/>
</dbReference>
<dbReference type="PANTHER" id="PTHR46696">
    <property type="entry name" value="P450, PUTATIVE (EUROFUNG)-RELATED"/>
    <property type="match status" value="1"/>
</dbReference>
<dbReference type="RefSeq" id="XP_025388348.1">
    <property type="nucleotide sequence ID" value="XM_025535330.1"/>
</dbReference>
<evidence type="ECO:0000256" key="7">
    <source>
        <dbReference type="SAM" id="MobiDB-lite"/>
    </source>
</evidence>
<feature type="region of interest" description="Disordered" evidence="7">
    <location>
        <begin position="1"/>
        <end position="32"/>
    </location>
</feature>
<evidence type="ECO:0000313" key="9">
    <source>
        <dbReference type="Proteomes" id="UP000246171"/>
    </source>
</evidence>
<dbReference type="VEuPathDB" id="FungiDB:BO83DRAFT_427190"/>
<organism evidence="8 9">
    <name type="scientific">Aspergillus eucalypticola (strain CBS 122712 / IBT 29274)</name>
    <dbReference type="NCBI Taxonomy" id="1448314"/>
    <lineage>
        <taxon>Eukaryota</taxon>
        <taxon>Fungi</taxon>
        <taxon>Dikarya</taxon>
        <taxon>Ascomycota</taxon>
        <taxon>Pezizomycotina</taxon>
        <taxon>Eurotiomycetes</taxon>
        <taxon>Eurotiomycetidae</taxon>
        <taxon>Eurotiales</taxon>
        <taxon>Aspergillaceae</taxon>
        <taxon>Aspergillus</taxon>
        <taxon>Aspergillus subgen. Circumdati</taxon>
    </lineage>
</organism>
<evidence type="ECO:0000256" key="1">
    <source>
        <dbReference type="ARBA" id="ARBA00010617"/>
    </source>
</evidence>
<dbReference type="EMBL" id="MSFU01000012">
    <property type="protein sequence ID" value="PWY73544.1"/>
    <property type="molecule type" value="Genomic_DNA"/>
</dbReference>
<keyword evidence="2" id="KW-0349">Heme</keyword>
<dbReference type="Pfam" id="PF00067">
    <property type="entry name" value="p450"/>
    <property type="match status" value="1"/>
</dbReference>
<evidence type="ECO:0000256" key="6">
    <source>
        <dbReference type="ARBA" id="ARBA00023033"/>
    </source>
</evidence>
<evidence type="ECO:0000256" key="3">
    <source>
        <dbReference type="ARBA" id="ARBA00022723"/>
    </source>
</evidence>
<dbReference type="Gene3D" id="1.10.630.10">
    <property type="entry name" value="Cytochrome P450"/>
    <property type="match status" value="1"/>
</dbReference>
<keyword evidence="9" id="KW-1185">Reference proteome</keyword>
<sequence length="407" mass="45538">MSGSSDLPKYPFARSPRSYNPPAELGELRRQGPTERVQLFDGKPAWIITRHKEVCEMLNSDRLSNERYNRDGYPEIHSGTKKEGVRPTFVHMDAPKHERHSHDGELFAPEATEALKPQIQEIVDGLIDLIKDRGCKDGPIDLVIEFAAMVNPKAILLLIFKVPEKETNKIIQASSALSGTSGTASESGHTDLHDLLSQLVDERIKKPGSPQEDLISKLVIEQYRLGSLDRDDLIILVYMILVAGNSAIESSIALGVTTLLQNQDQLRELRDKPELAGQIVEEILRYHTPSALNSRRVAMADLRLGGKEITAGTSVIGFVRSANRDERLYSDADKFDIHRHVDPHQNLAFGYGPHNCQGQWLSRLELQVVFSTLFRRLPNLKLAIEPSELEYTPPTQNVGVVHLPVVF</sequence>
<proteinExistence type="inferred from homology"/>
<reference evidence="8" key="1">
    <citation type="submission" date="2016-12" db="EMBL/GenBank/DDBJ databases">
        <title>The genomes of Aspergillus section Nigri reveals drivers in fungal speciation.</title>
        <authorList>
            <consortium name="DOE Joint Genome Institute"/>
            <person name="Vesth T.C."/>
            <person name="Nybo J."/>
            <person name="Theobald S."/>
            <person name="Brandl J."/>
            <person name="Frisvad J.C."/>
            <person name="Nielsen K.F."/>
            <person name="Lyhne E.K."/>
            <person name="Kogle M.E."/>
            <person name="Kuo A."/>
            <person name="Riley R."/>
            <person name="Clum A."/>
            <person name="Nolan M."/>
            <person name="Lipzen A."/>
            <person name="Salamov A."/>
            <person name="Henrissat B."/>
            <person name="Wiebenga A."/>
            <person name="De vries R.P."/>
            <person name="Grigoriev I.V."/>
            <person name="Mortensen U.H."/>
            <person name="Andersen M.R."/>
            <person name="Baker S.E."/>
        </authorList>
    </citation>
    <scope>NUCLEOTIDE SEQUENCE</scope>
    <source>
        <strain evidence="8">CBS 122712</strain>
    </source>
</reference>
<dbReference type="GO" id="GO:0005506">
    <property type="term" value="F:iron ion binding"/>
    <property type="evidence" value="ECO:0007669"/>
    <property type="project" value="InterPro"/>
</dbReference>
<evidence type="ECO:0000256" key="4">
    <source>
        <dbReference type="ARBA" id="ARBA00023002"/>
    </source>
</evidence>
<keyword evidence="6" id="KW-0503">Monooxygenase</keyword>
<keyword evidence="3" id="KW-0479">Metal-binding</keyword>
<protein>
    <submittedName>
        <fullName evidence="8">Cytochrome P450</fullName>
    </submittedName>
</protein>
<dbReference type="FunFam" id="1.10.630.10:FF:000018">
    <property type="entry name" value="Cytochrome P450 monooxygenase"/>
    <property type="match status" value="1"/>
</dbReference>
<dbReference type="PANTHER" id="PTHR46696:SF6">
    <property type="entry name" value="P450, PUTATIVE (EUROFUNG)-RELATED"/>
    <property type="match status" value="1"/>
</dbReference>
<dbReference type="InterPro" id="IPR001128">
    <property type="entry name" value="Cyt_P450"/>
</dbReference>
<keyword evidence="4" id="KW-0560">Oxidoreductase</keyword>
<dbReference type="GO" id="GO:0004497">
    <property type="term" value="F:monooxygenase activity"/>
    <property type="evidence" value="ECO:0007669"/>
    <property type="project" value="UniProtKB-KW"/>
</dbReference>
<comment type="similarity">
    <text evidence="1">Belongs to the cytochrome P450 family.</text>
</comment>
<dbReference type="InterPro" id="IPR036396">
    <property type="entry name" value="Cyt_P450_sf"/>
</dbReference>
<dbReference type="Proteomes" id="UP000246171">
    <property type="component" value="Unassembled WGS sequence"/>
</dbReference>
<keyword evidence="5" id="KW-0408">Iron</keyword>
<gene>
    <name evidence="8" type="ORF">BO83DRAFT_427190</name>
</gene>
<dbReference type="AlphaFoldDB" id="A0A317VGQ2"/>
<evidence type="ECO:0000313" key="8">
    <source>
        <dbReference type="EMBL" id="PWY73544.1"/>
    </source>
</evidence>
<dbReference type="GO" id="GO:0020037">
    <property type="term" value="F:heme binding"/>
    <property type="evidence" value="ECO:0007669"/>
    <property type="project" value="InterPro"/>
</dbReference>
<evidence type="ECO:0000256" key="5">
    <source>
        <dbReference type="ARBA" id="ARBA00023004"/>
    </source>
</evidence>